<dbReference type="KEGG" id="cbot:ATE48_18590"/>
<dbReference type="InParanoid" id="A0A1B1AML7"/>
<gene>
    <name evidence="1" type="ORF">ATE48_18590</name>
</gene>
<keyword evidence="2" id="KW-1185">Reference proteome</keyword>
<sequence length="69" mass="7621">MKAASNSEFLARRFFADGRGFANVETGGCALSRGCEGGRVDVSVGYRQSESWLAMGQVSWIRRWRATIC</sequence>
<protein>
    <submittedName>
        <fullName evidence="1">Uncharacterized protein</fullName>
    </submittedName>
</protein>
<organism evidence="1 2">
    <name type="scientific">Candidatus Viadribacter manganicus</name>
    <dbReference type="NCBI Taxonomy" id="1759059"/>
    <lineage>
        <taxon>Bacteria</taxon>
        <taxon>Pseudomonadati</taxon>
        <taxon>Pseudomonadota</taxon>
        <taxon>Alphaproteobacteria</taxon>
        <taxon>Hyphomonadales</taxon>
        <taxon>Hyphomonadaceae</taxon>
        <taxon>Candidatus Viadribacter</taxon>
    </lineage>
</organism>
<evidence type="ECO:0000313" key="1">
    <source>
        <dbReference type="EMBL" id="ANP47760.1"/>
    </source>
</evidence>
<reference evidence="1 2" key="1">
    <citation type="submission" date="2015-11" db="EMBL/GenBank/DDBJ databases">
        <title>Whole-Genome Sequence of Candidatus Oderbacter manganicum from the National Park Lower Oder Valley, Germany.</title>
        <authorList>
            <person name="Braun B."/>
            <person name="Liere K."/>
            <person name="Szewzyk U."/>
        </authorList>
    </citation>
    <scope>NUCLEOTIDE SEQUENCE [LARGE SCALE GENOMIC DNA]</scope>
    <source>
        <strain evidence="1 2">OTSz_A_272</strain>
    </source>
</reference>
<accession>A0A1B1AML7</accession>
<dbReference type="AlphaFoldDB" id="A0A1B1AML7"/>
<name>A0A1B1AML7_9PROT</name>
<proteinExistence type="predicted"/>
<dbReference type="EMBL" id="CP013244">
    <property type="protein sequence ID" value="ANP47760.1"/>
    <property type="molecule type" value="Genomic_DNA"/>
</dbReference>
<dbReference type="STRING" id="1759059.ATE48_18590"/>
<evidence type="ECO:0000313" key="2">
    <source>
        <dbReference type="Proteomes" id="UP000092498"/>
    </source>
</evidence>
<dbReference type="Proteomes" id="UP000092498">
    <property type="component" value="Chromosome"/>
</dbReference>